<feature type="signal peptide" evidence="8">
    <location>
        <begin position="1"/>
        <end position="18"/>
    </location>
</feature>
<dbReference type="NCBIfam" id="TIGR04211">
    <property type="entry name" value="SH3_and_anchor"/>
    <property type="match status" value="1"/>
</dbReference>
<keyword evidence="3 8" id="KW-0732">Signal</keyword>
<evidence type="ECO:0000256" key="5">
    <source>
        <dbReference type="ARBA" id="ARBA00023136"/>
    </source>
</evidence>
<evidence type="ECO:0000256" key="2">
    <source>
        <dbReference type="ARBA" id="ARBA00022692"/>
    </source>
</evidence>
<evidence type="ECO:0000256" key="4">
    <source>
        <dbReference type="ARBA" id="ARBA00022989"/>
    </source>
</evidence>
<proteinExistence type="predicted"/>
<comment type="subcellular location">
    <subcellularLocation>
        <location evidence="1">Membrane</location>
        <topology evidence="1">Single-pass membrane protein</topology>
    </subcellularLocation>
</comment>
<feature type="coiled-coil region" evidence="6">
    <location>
        <begin position="101"/>
        <end position="163"/>
    </location>
</feature>
<evidence type="ECO:0000256" key="7">
    <source>
        <dbReference type="SAM" id="Phobius"/>
    </source>
</evidence>
<dbReference type="RefSeq" id="WP_376920311.1">
    <property type="nucleotide sequence ID" value="NZ_JBHRSW010000017.1"/>
</dbReference>
<dbReference type="InterPro" id="IPR003646">
    <property type="entry name" value="SH3-like_bac-type"/>
</dbReference>
<dbReference type="PROSITE" id="PS51781">
    <property type="entry name" value="SH3B"/>
    <property type="match status" value="1"/>
</dbReference>
<dbReference type="InterPro" id="IPR016476">
    <property type="entry name" value="SH3_dom_pro"/>
</dbReference>
<organism evidence="10 11">
    <name type="scientific">Agaribacter flavus</name>
    <dbReference type="NCBI Taxonomy" id="1902781"/>
    <lineage>
        <taxon>Bacteria</taxon>
        <taxon>Pseudomonadati</taxon>
        <taxon>Pseudomonadota</taxon>
        <taxon>Gammaproteobacteria</taxon>
        <taxon>Alteromonadales</taxon>
        <taxon>Alteromonadaceae</taxon>
        <taxon>Agaribacter</taxon>
    </lineage>
</organism>
<evidence type="ECO:0000256" key="3">
    <source>
        <dbReference type="ARBA" id="ARBA00022729"/>
    </source>
</evidence>
<protein>
    <submittedName>
        <fullName evidence="10">TIGR04211 family SH3 domain-containing protein</fullName>
    </submittedName>
</protein>
<reference evidence="11" key="1">
    <citation type="journal article" date="2019" name="Int. J. Syst. Evol. Microbiol.">
        <title>The Global Catalogue of Microorganisms (GCM) 10K type strain sequencing project: providing services to taxonomists for standard genome sequencing and annotation.</title>
        <authorList>
            <consortium name="The Broad Institute Genomics Platform"/>
            <consortium name="The Broad Institute Genome Sequencing Center for Infectious Disease"/>
            <person name="Wu L."/>
            <person name="Ma J."/>
        </authorList>
    </citation>
    <scope>NUCLEOTIDE SEQUENCE [LARGE SCALE GENOMIC DNA]</scope>
    <source>
        <strain evidence="11">KCTC 52473</strain>
    </source>
</reference>
<evidence type="ECO:0000259" key="9">
    <source>
        <dbReference type="PROSITE" id="PS51781"/>
    </source>
</evidence>
<keyword evidence="6" id="KW-0175">Coiled coil</keyword>
<evidence type="ECO:0000313" key="10">
    <source>
        <dbReference type="EMBL" id="MFC3122178.1"/>
    </source>
</evidence>
<sequence>MRLTLLLLLLFLCSTTIAQVDTPNDETSADTRFISDDLFIYMHAGPGRDFRLLGSIEAGTEIKLVQVDQVKGFAEIVDPRERRGWVESKFVSRKPSIRQQMSNLQSLLDDKQKELEQKQKELSAIKKNLAQSSRQKAKLNRQITQHLEELSSLKQQIQKQERQSNMQWFTRGTVLALISVVVGYLMGMYGRRKNKSEFIS</sequence>
<feature type="transmembrane region" description="Helical" evidence="7">
    <location>
        <begin position="168"/>
        <end position="187"/>
    </location>
</feature>
<dbReference type="SMART" id="SM00287">
    <property type="entry name" value="SH3b"/>
    <property type="match status" value="1"/>
</dbReference>
<comment type="caution">
    <text evidence="10">The sequence shown here is derived from an EMBL/GenBank/DDBJ whole genome shotgun (WGS) entry which is preliminary data.</text>
</comment>
<evidence type="ECO:0000256" key="1">
    <source>
        <dbReference type="ARBA" id="ARBA00004167"/>
    </source>
</evidence>
<name>A0ABV7FPC9_9ALTE</name>
<evidence type="ECO:0000313" key="11">
    <source>
        <dbReference type="Proteomes" id="UP001595478"/>
    </source>
</evidence>
<feature type="chain" id="PRO_5047459914" evidence="8">
    <location>
        <begin position="19"/>
        <end position="200"/>
    </location>
</feature>
<keyword evidence="4 7" id="KW-1133">Transmembrane helix</keyword>
<gene>
    <name evidence="10" type="ORF">ACFOHL_11155</name>
</gene>
<accession>A0ABV7FPC9</accession>
<evidence type="ECO:0000256" key="8">
    <source>
        <dbReference type="SAM" id="SignalP"/>
    </source>
</evidence>
<feature type="domain" description="SH3b" evidence="9">
    <location>
        <begin position="29"/>
        <end position="95"/>
    </location>
</feature>
<keyword evidence="5 7" id="KW-0472">Membrane</keyword>
<dbReference type="Proteomes" id="UP001595478">
    <property type="component" value="Unassembled WGS sequence"/>
</dbReference>
<keyword evidence="11" id="KW-1185">Reference proteome</keyword>
<dbReference type="EMBL" id="JBHRSW010000017">
    <property type="protein sequence ID" value="MFC3122178.1"/>
    <property type="molecule type" value="Genomic_DNA"/>
</dbReference>
<keyword evidence="2 7" id="KW-0812">Transmembrane</keyword>
<evidence type="ECO:0000256" key="6">
    <source>
        <dbReference type="SAM" id="Coils"/>
    </source>
</evidence>